<dbReference type="InterPro" id="IPR004827">
    <property type="entry name" value="bZIP"/>
</dbReference>
<dbReference type="Proteomes" id="UP000250235">
    <property type="component" value="Unassembled WGS sequence"/>
</dbReference>
<evidence type="ECO:0000256" key="3">
    <source>
        <dbReference type="ARBA" id="ARBA00023015"/>
    </source>
</evidence>
<dbReference type="Gene3D" id="1.20.5.170">
    <property type="match status" value="1"/>
</dbReference>
<feature type="domain" description="DOG1" evidence="10">
    <location>
        <begin position="30"/>
        <end position="241"/>
    </location>
</feature>
<keyword evidence="5" id="KW-0010">Activator</keyword>
<evidence type="ECO:0000259" key="10">
    <source>
        <dbReference type="PROSITE" id="PS51806"/>
    </source>
</evidence>
<keyword evidence="7" id="KW-0539">Nucleus</keyword>
<dbReference type="SMART" id="SM00338">
    <property type="entry name" value="BRLZ"/>
    <property type="match status" value="1"/>
</dbReference>
<name>A0A2Z7D6R6_9LAMI</name>
<sequence>MASGSDSPGTGISQDVAAAKQTSEKTLRRLAQNREAARKSRIRKKAYVQQLESSRIRLTQLEQDLQRARSQDGYIRHYDDIFRLRGVAAKSDVFHLITGMWATPVERCFLWMGGFRPSDLIKMLISQLDPLTEQQLVGIYGLQQSTQQAEEALSQGLEQLHQSLLDAIANASLNDSMHHMVVALGKITNLEGFLRQADNLREQTLHQLRRVLTIRQAARCFLVIGEYYGRLRALSSLWASRPRESLITDNNGEMTPNVQMVQSSHQINQFSHF</sequence>
<keyword evidence="4" id="KW-0238">DNA-binding</keyword>
<dbReference type="PROSITE" id="PS51806">
    <property type="entry name" value="DOG1"/>
    <property type="match status" value="1"/>
</dbReference>
<dbReference type="AlphaFoldDB" id="A0A2Z7D6R6"/>
<dbReference type="PROSITE" id="PS50217">
    <property type="entry name" value="BZIP"/>
    <property type="match status" value="1"/>
</dbReference>
<gene>
    <name evidence="11" type="ORF">F511_30969</name>
</gene>
<dbReference type="Pfam" id="PF00170">
    <property type="entry name" value="bZIP_1"/>
    <property type="match status" value="1"/>
</dbReference>
<keyword evidence="6" id="KW-0804">Transcription</keyword>
<proteinExistence type="inferred from homology"/>
<dbReference type="EMBL" id="KQ991033">
    <property type="protein sequence ID" value="KZV52581.1"/>
    <property type="molecule type" value="Genomic_DNA"/>
</dbReference>
<feature type="domain" description="BZIP" evidence="9">
    <location>
        <begin position="23"/>
        <end position="67"/>
    </location>
</feature>
<evidence type="ECO:0000256" key="6">
    <source>
        <dbReference type="ARBA" id="ARBA00023163"/>
    </source>
</evidence>
<evidence type="ECO:0000256" key="1">
    <source>
        <dbReference type="ARBA" id="ARBA00004123"/>
    </source>
</evidence>
<evidence type="ECO:0000256" key="5">
    <source>
        <dbReference type="ARBA" id="ARBA00023159"/>
    </source>
</evidence>
<feature type="region of interest" description="Disordered" evidence="8">
    <location>
        <begin position="1"/>
        <end position="24"/>
    </location>
</feature>
<dbReference type="GO" id="GO:0006351">
    <property type="term" value="P:DNA-templated transcription"/>
    <property type="evidence" value="ECO:0007669"/>
    <property type="project" value="InterPro"/>
</dbReference>
<feature type="compositionally biased region" description="Polar residues" evidence="8">
    <location>
        <begin position="1"/>
        <end position="13"/>
    </location>
</feature>
<dbReference type="PANTHER" id="PTHR45693">
    <property type="entry name" value="TRANSCRIPTION FACTOR TGA9"/>
    <property type="match status" value="1"/>
</dbReference>
<dbReference type="FunFam" id="1.20.5.170:FF:000019">
    <property type="entry name" value="BZIP family transcription factor"/>
    <property type="match status" value="1"/>
</dbReference>
<organism evidence="11 12">
    <name type="scientific">Dorcoceras hygrometricum</name>
    <dbReference type="NCBI Taxonomy" id="472368"/>
    <lineage>
        <taxon>Eukaryota</taxon>
        <taxon>Viridiplantae</taxon>
        <taxon>Streptophyta</taxon>
        <taxon>Embryophyta</taxon>
        <taxon>Tracheophyta</taxon>
        <taxon>Spermatophyta</taxon>
        <taxon>Magnoliopsida</taxon>
        <taxon>eudicotyledons</taxon>
        <taxon>Gunneridae</taxon>
        <taxon>Pentapetalae</taxon>
        <taxon>asterids</taxon>
        <taxon>lamiids</taxon>
        <taxon>Lamiales</taxon>
        <taxon>Gesneriaceae</taxon>
        <taxon>Didymocarpoideae</taxon>
        <taxon>Trichosporeae</taxon>
        <taxon>Loxocarpinae</taxon>
        <taxon>Dorcoceras</taxon>
    </lineage>
</organism>
<dbReference type="SUPFAM" id="SSF57959">
    <property type="entry name" value="Leucine zipper domain"/>
    <property type="match status" value="1"/>
</dbReference>
<accession>A0A2Z7D6R6</accession>
<dbReference type="OrthoDB" id="2015618at2759"/>
<dbReference type="PROSITE" id="PS00036">
    <property type="entry name" value="BZIP_BASIC"/>
    <property type="match status" value="1"/>
</dbReference>
<dbReference type="GO" id="GO:0003700">
    <property type="term" value="F:DNA-binding transcription factor activity"/>
    <property type="evidence" value="ECO:0007669"/>
    <property type="project" value="InterPro"/>
</dbReference>
<dbReference type="GO" id="GO:0043565">
    <property type="term" value="F:sequence-specific DNA binding"/>
    <property type="evidence" value="ECO:0007669"/>
    <property type="project" value="InterPro"/>
</dbReference>
<dbReference type="PANTHER" id="PTHR45693:SF9">
    <property type="entry name" value="TRANSCRIPTION FACTOR TGA9"/>
    <property type="match status" value="1"/>
</dbReference>
<comment type="subcellular location">
    <subcellularLocation>
        <location evidence="1">Nucleus</location>
    </subcellularLocation>
</comment>
<reference evidence="11 12" key="1">
    <citation type="journal article" date="2015" name="Proc. Natl. Acad. Sci. U.S.A.">
        <title>The resurrection genome of Boea hygrometrica: A blueprint for survival of dehydration.</title>
        <authorList>
            <person name="Xiao L."/>
            <person name="Yang G."/>
            <person name="Zhang L."/>
            <person name="Yang X."/>
            <person name="Zhao S."/>
            <person name="Ji Z."/>
            <person name="Zhou Q."/>
            <person name="Hu M."/>
            <person name="Wang Y."/>
            <person name="Chen M."/>
            <person name="Xu Y."/>
            <person name="Jin H."/>
            <person name="Xiao X."/>
            <person name="Hu G."/>
            <person name="Bao F."/>
            <person name="Hu Y."/>
            <person name="Wan P."/>
            <person name="Li L."/>
            <person name="Deng X."/>
            <person name="Kuang T."/>
            <person name="Xiang C."/>
            <person name="Zhu J.K."/>
            <person name="Oliver M.J."/>
            <person name="He Y."/>
        </authorList>
    </citation>
    <scope>NUCLEOTIDE SEQUENCE [LARGE SCALE GENOMIC DNA]</scope>
    <source>
        <strain evidence="12">cv. XS01</strain>
    </source>
</reference>
<evidence type="ECO:0000256" key="8">
    <source>
        <dbReference type="SAM" id="MobiDB-lite"/>
    </source>
</evidence>
<keyword evidence="3" id="KW-0805">Transcription regulation</keyword>
<dbReference type="InterPro" id="IPR025422">
    <property type="entry name" value="TGA_domain"/>
</dbReference>
<comment type="similarity">
    <text evidence="2">Belongs to the bZIP family.</text>
</comment>
<evidence type="ECO:0000256" key="7">
    <source>
        <dbReference type="ARBA" id="ARBA00023242"/>
    </source>
</evidence>
<dbReference type="Pfam" id="PF14144">
    <property type="entry name" value="DOG1"/>
    <property type="match status" value="1"/>
</dbReference>
<evidence type="ECO:0000256" key="2">
    <source>
        <dbReference type="ARBA" id="ARBA00007163"/>
    </source>
</evidence>
<evidence type="ECO:0000256" key="4">
    <source>
        <dbReference type="ARBA" id="ARBA00023125"/>
    </source>
</evidence>
<dbReference type="InterPro" id="IPR046347">
    <property type="entry name" value="bZIP_sf"/>
</dbReference>
<evidence type="ECO:0000259" key="9">
    <source>
        <dbReference type="PROSITE" id="PS50217"/>
    </source>
</evidence>
<dbReference type="GO" id="GO:0005634">
    <property type="term" value="C:nucleus"/>
    <property type="evidence" value="ECO:0007669"/>
    <property type="project" value="UniProtKB-SubCell"/>
</dbReference>
<protein>
    <submittedName>
        <fullName evidence="11">Uncharacterized protein</fullName>
    </submittedName>
</protein>
<evidence type="ECO:0000313" key="12">
    <source>
        <dbReference type="Proteomes" id="UP000250235"/>
    </source>
</evidence>
<keyword evidence="12" id="KW-1185">Reference proteome</keyword>
<evidence type="ECO:0000313" key="11">
    <source>
        <dbReference type="EMBL" id="KZV52581.1"/>
    </source>
</evidence>